<dbReference type="Proteomes" id="UP001595921">
    <property type="component" value="Unassembled WGS sequence"/>
</dbReference>
<proteinExistence type="predicted"/>
<evidence type="ECO:0000313" key="3">
    <source>
        <dbReference type="Proteomes" id="UP001595921"/>
    </source>
</evidence>
<dbReference type="Pfam" id="PF24281">
    <property type="entry name" value="HVO_2928_N"/>
    <property type="match status" value="1"/>
</dbReference>
<feature type="domain" description="HVO-2928 N-terminal" evidence="1">
    <location>
        <begin position="40"/>
        <end position="205"/>
    </location>
</feature>
<dbReference type="EMBL" id="JBHSDS010000016">
    <property type="protein sequence ID" value="MFC4360214.1"/>
    <property type="molecule type" value="Genomic_DNA"/>
</dbReference>
<dbReference type="AlphaFoldDB" id="A0ABD5PI62"/>
<protein>
    <submittedName>
        <fullName evidence="2">Transcriptional regulator</fullName>
    </submittedName>
</protein>
<dbReference type="RefSeq" id="WP_267623103.1">
    <property type="nucleotide sequence ID" value="NZ_JAODIW010000007.1"/>
</dbReference>
<evidence type="ECO:0000313" key="2">
    <source>
        <dbReference type="EMBL" id="MFC4360214.1"/>
    </source>
</evidence>
<reference evidence="2 3" key="1">
    <citation type="journal article" date="2019" name="Int. J. Syst. Evol. Microbiol.">
        <title>The Global Catalogue of Microorganisms (GCM) 10K type strain sequencing project: providing services to taxonomists for standard genome sequencing and annotation.</title>
        <authorList>
            <consortium name="The Broad Institute Genomics Platform"/>
            <consortium name="The Broad Institute Genome Sequencing Center for Infectious Disease"/>
            <person name="Wu L."/>
            <person name="Ma J."/>
        </authorList>
    </citation>
    <scope>NUCLEOTIDE SEQUENCE [LARGE SCALE GENOMIC DNA]</scope>
    <source>
        <strain evidence="2 3">CGMCC 1.12553</strain>
    </source>
</reference>
<keyword evidence="3" id="KW-1185">Reference proteome</keyword>
<evidence type="ECO:0000259" key="1">
    <source>
        <dbReference type="Pfam" id="PF24281"/>
    </source>
</evidence>
<organism evidence="2 3">
    <name type="scientific">Halobium salinum</name>
    <dbReference type="NCBI Taxonomy" id="1364940"/>
    <lineage>
        <taxon>Archaea</taxon>
        <taxon>Methanobacteriati</taxon>
        <taxon>Methanobacteriota</taxon>
        <taxon>Stenosarchaea group</taxon>
        <taxon>Halobacteria</taxon>
        <taxon>Halobacteriales</taxon>
        <taxon>Haloferacaceae</taxon>
        <taxon>Halobium</taxon>
    </lineage>
</organism>
<sequence>MLVALLFGMFALVFLDAILRESFLDSTFLRACSIRFVMREFVFTLAYDPGTNAVADVLSAAPDTRIQSLSCHVSAEHLWRVDHITGSETVRDDIVTAVTDGDYYPDCLARRDCDADWQTQVLDESGDTLVIYSYWTRTPSCMSIPHLALEHFGDGLIFETTWTERRYEWRVIVPGNPEFSAFHDDLTAEIAETTGVEIRRITNAPALPERDIDDQEPALSPEQDAALCAAVDAGYY</sequence>
<accession>A0ABD5PI62</accession>
<comment type="caution">
    <text evidence="2">The sequence shown here is derived from an EMBL/GenBank/DDBJ whole genome shotgun (WGS) entry which is preliminary data.</text>
</comment>
<name>A0ABD5PI62_9EURY</name>
<gene>
    <name evidence="2" type="ORF">ACFO0N_19885</name>
</gene>
<dbReference type="InterPro" id="IPR056529">
    <property type="entry name" value="HVO_2928_N"/>
</dbReference>